<dbReference type="Gene3D" id="2.30.110.10">
    <property type="entry name" value="Electron Transport, Fmn-binding Protein, Chain A"/>
    <property type="match status" value="1"/>
</dbReference>
<dbReference type="SUPFAM" id="SSF50475">
    <property type="entry name" value="FMN-binding split barrel"/>
    <property type="match status" value="1"/>
</dbReference>
<comment type="caution">
    <text evidence="3">The sequence shown here is derived from an EMBL/GenBank/DDBJ whole genome shotgun (WGS) entry which is preliminary data.</text>
</comment>
<dbReference type="Pfam" id="PF01243">
    <property type="entry name" value="PNPOx_N"/>
    <property type="match status" value="1"/>
</dbReference>
<dbReference type="PANTHER" id="PTHR35176">
    <property type="entry name" value="HEME OXYGENASE HI_0854-RELATED"/>
    <property type="match status" value="1"/>
</dbReference>
<dbReference type="NCBIfam" id="TIGR03666">
    <property type="entry name" value="Rv2061_F420"/>
    <property type="match status" value="1"/>
</dbReference>
<dbReference type="InterPro" id="IPR019965">
    <property type="entry name" value="PPOX_F420-dep_Rv2061_put"/>
</dbReference>
<gene>
    <name evidence="3" type="ORF">ACFY35_30595</name>
</gene>
<name>A0ABW6WME7_9ACTN</name>
<dbReference type="RefSeq" id="WP_020513757.1">
    <property type="nucleotide sequence ID" value="NZ_JBIAZU010000005.1"/>
</dbReference>
<dbReference type="GO" id="GO:0016491">
    <property type="term" value="F:oxidoreductase activity"/>
    <property type="evidence" value="ECO:0007669"/>
    <property type="project" value="UniProtKB-KW"/>
</dbReference>
<organism evidence="3 4">
    <name type="scientific">Paractinoplanes globisporus</name>
    <dbReference type="NCBI Taxonomy" id="113565"/>
    <lineage>
        <taxon>Bacteria</taxon>
        <taxon>Bacillati</taxon>
        <taxon>Actinomycetota</taxon>
        <taxon>Actinomycetes</taxon>
        <taxon>Micromonosporales</taxon>
        <taxon>Micromonosporaceae</taxon>
        <taxon>Paractinoplanes</taxon>
    </lineage>
</organism>
<keyword evidence="1 3" id="KW-0560">Oxidoreductase</keyword>
<dbReference type="EC" id="1.-.-.-" evidence="3"/>
<evidence type="ECO:0000313" key="4">
    <source>
        <dbReference type="Proteomes" id="UP001602245"/>
    </source>
</evidence>
<dbReference type="InterPro" id="IPR052019">
    <property type="entry name" value="F420H2_bilvrd_red/Heme_oxyg"/>
</dbReference>
<evidence type="ECO:0000259" key="2">
    <source>
        <dbReference type="Pfam" id="PF01243"/>
    </source>
</evidence>
<accession>A0ABW6WME7</accession>
<dbReference type="InterPro" id="IPR012349">
    <property type="entry name" value="Split_barrel_FMN-bd"/>
</dbReference>
<dbReference type="PANTHER" id="PTHR35176:SF11">
    <property type="entry name" value="PYRIDOXAMINE 5'-PHOSPHATE OXIDASE FAMILY PROTEIN"/>
    <property type="match status" value="1"/>
</dbReference>
<proteinExistence type="predicted"/>
<dbReference type="Proteomes" id="UP001602245">
    <property type="component" value="Unassembled WGS sequence"/>
</dbReference>
<dbReference type="EMBL" id="JBIAZU010000005">
    <property type="protein sequence ID" value="MFF5293804.1"/>
    <property type="molecule type" value="Genomic_DNA"/>
</dbReference>
<reference evidence="3 4" key="1">
    <citation type="submission" date="2024-10" db="EMBL/GenBank/DDBJ databases">
        <title>The Natural Products Discovery Center: Release of the First 8490 Sequenced Strains for Exploring Actinobacteria Biosynthetic Diversity.</title>
        <authorList>
            <person name="Kalkreuter E."/>
            <person name="Kautsar S.A."/>
            <person name="Yang D."/>
            <person name="Bader C.D."/>
            <person name="Teijaro C.N."/>
            <person name="Fluegel L."/>
            <person name="Davis C.M."/>
            <person name="Simpson J.R."/>
            <person name="Lauterbach L."/>
            <person name="Steele A.D."/>
            <person name="Gui C."/>
            <person name="Meng S."/>
            <person name="Li G."/>
            <person name="Viehrig K."/>
            <person name="Ye F."/>
            <person name="Su P."/>
            <person name="Kiefer A.F."/>
            <person name="Nichols A."/>
            <person name="Cepeda A.J."/>
            <person name="Yan W."/>
            <person name="Fan B."/>
            <person name="Jiang Y."/>
            <person name="Adhikari A."/>
            <person name="Zheng C.-J."/>
            <person name="Schuster L."/>
            <person name="Cowan T.M."/>
            <person name="Smanski M.J."/>
            <person name="Chevrette M.G."/>
            <person name="De Carvalho L.P.S."/>
            <person name="Shen B."/>
        </authorList>
    </citation>
    <scope>NUCLEOTIDE SEQUENCE [LARGE SCALE GENOMIC DNA]</scope>
    <source>
        <strain evidence="3 4">NPDC000087</strain>
    </source>
</reference>
<evidence type="ECO:0000313" key="3">
    <source>
        <dbReference type="EMBL" id="MFF5293804.1"/>
    </source>
</evidence>
<sequence length="126" mass="13837">MPVPDEIARSKYVSLTTYRKDGTAVATPVWQATSDGLMYIVSDADAWKVKRISRDSRVRVTVCDLRGRIAEDAPTAEGTAQILDDDGTQTARAIVARKYLLSRVGNWFAKTFHLPKAPVVGISVTI</sequence>
<feature type="domain" description="Pyridoxamine 5'-phosphate oxidase N-terminal" evidence="2">
    <location>
        <begin position="6"/>
        <end position="93"/>
    </location>
</feature>
<dbReference type="InterPro" id="IPR011576">
    <property type="entry name" value="Pyridox_Oxase_N"/>
</dbReference>
<keyword evidence="4" id="KW-1185">Reference proteome</keyword>
<evidence type="ECO:0000256" key="1">
    <source>
        <dbReference type="ARBA" id="ARBA00023002"/>
    </source>
</evidence>
<protein>
    <submittedName>
        <fullName evidence="3">PPOX class F420-dependent oxidoreductase</fullName>
        <ecNumber evidence="3">1.-.-.-</ecNumber>
    </submittedName>
</protein>